<evidence type="ECO:0000313" key="1">
    <source>
        <dbReference type="EMBL" id="OMP10129.1"/>
    </source>
</evidence>
<dbReference type="EMBL" id="AWUE01012015">
    <property type="protein sequence ID" value="OMP10129.1"/>
    <property type="molecule type" value="Genomic_DNA"/>
</dbReference>
<keyword evidence="2" id="KW-1185">Reference proteome</keyword>
<gene>
    <name evidence="1" type="ORF">COLO4_04794</name>
</gene>
<accession>A0A1R3KSU8</accession>
<dbReference type="AlphaFoldDB" id="A0A1R3KSU8"/>
<dbReference type="Proteomes" id="UP000187203">
    <property type="component" value="Unassembled WGS sequence"/>
</dbReference>
<organism evidence="1 2">
    <name type="scientific">Corchorus olitorius</name>
    <dbReference type="NCBI Taxonomy" id="93759"/>
    <lineage>
        <taxon>Eukaryota</taxon>
        <taxon>Viridiplantae</taxon>
        <taxon>Streptophyta</taxon>
        <taxon>Embryophyta</taxon>
        <taxon>Tracheophyta</taxon>
        <taxon>Spermatophyta</taxon>
        <taxon>Magnoliopsida</taxon>
        <taxon>eudicotyledons</taxon>
        <taxon>Gunneridae</taxon>
        <taxon>Pentapetalae</taxon>
        <taxon>rosids</taxon>
        <taxon>malvids</taxon>
        <taxon>Malvales</taxon>
        <taxon>Malvaceae</taxon>
        <taxon>Grewioideae</taxon>
        <taxon>Apeibeae</taxon>
        <taxon>Corchorus</taxon>
    </lineage>
</organism>
<comment type="caution">
    <text evidence="1">The sequence shown here is derived from an EMBL/GenBank/DDBJ whole genome shotgun (WGS) entry which is preliminary data.</text>
</comment>
<evidence type="ECO:0000313" key="2">
    <source>
        <dbReference type="Proteomes" id="UP000187203"/>
    </source>
</evidence>
<proteinExistence type="predicted"/>
<name>A0A1R3KSU8_9ROSI</name>
<protein>
    <submittedName>
        <fullName evidence="1">Uncharacterized protein</fullName>
    </submittedName>
</protein>
<sequence length="66" mass="7072">MALRPIEPSVSSSSRQDALLANRTDVVGLGNLCRKDMVDIGEMIDLEGIGRSMRGDSMCGSTDTLE</sequence>
<reference evidence="2" key="1">
    <citation type="submission" date="2013-09" db="EMBL/GenBank/DDBJ databases">
        <title>Corchorus olitorius genome sequencing.</title>
        <authorList>
            <person name="Alam M."/>
            <person name="Haque M.S."/>
            <person name="Islam M.S."/>
            <person name="Emdad E.M."/>
            <person name="Islam M.M."/>
            <person name="Ahmed B."/>
            <person name="Halim A."/>
            <person name="Hossen Q.M.M."/>
            <person name="Hossain M.Z."/>
            <person name="Ahmed R."/>
            <person name="Khan M.M."/>
            <person name="Islam R."/>
            <person name="Rashid M.M."/>
            <person name="Khan S.A."/>
            <person name="Rahman M.S."/>
            <person name="Alam M."/>
            <person name="Yahiya A.S."/>
            <person name="Khan M.S."/>
            <person name="Azam M.S."/>
            <person name="Haque T."/>
            <person name="Lashkar M.Z.H."/>
            <person name="Akhand A.I."/>
            <person name="Morshed G."/>
            <person name="Roy S."/>
            <person name="Uddin K.S."/>
            <person name="Rabeya T."/>
            <person name="Hossain A.S."/>
            <person name="Chowdhury A."/>
            <person name="Snigdha A.R."/>
            <person name="Mortoza M.S."/>
            <person name="Matin S.A."/>
            <person name="Hoque S.M.E."/>
            <person name="Islam M.K."/>
            <person name="Roy D.K."/>
            <person name="Haider R."/>
            <person name="Moosa M.M."/>
            <person name="Elias S.M."/>
            <person name="Hasan A.M."/>
            <person name="Jahan S."/>
            <person name="Shafiuddin M."/>
            <person name="Mahmood N."/>
            <person name="Shommy N.S."/>
        </authorList>
    </citation>
    <scope>NUCLEOTIDE SEQUENCE [LARGE SCALE GENOMIC DNA]</scope>
    <source>
        <strain evidence="2">cv. O-4</strain>
    </source>
</reference>